<name>A0A5N6E728_9EURO</name>
<feature type="region of interest" description="Disordered" evidence="1">
    <location>
        <begin position="1"/>
        <end position="25"/>
    </location>
</feature>
<reference evidence="2 3" key="1">
    <citation type="submission" date="2019-04" db="EMBL/GenBank/DDBJ databases">
        <title>Fungal friends and foes A comparative genomics study of 23 Aspergillus species from section Flavi.</title>
        <authorList>
            <consortium name="DOE Joint Genome Institute"/>
            <person name="Kjaerbolling I."/>
            <person name="Vesth T.C."/>
            <person name="Frisvad J.C."/>
            <person name="Nybo J.L."/>
            <person name="Theobald S."/>
            <person name="Kildgaard S."/>
            <person name="Petersen T.I."/>
            <person name="Kuo A."/>
            <person name="Sato A."/>
            <person name="Lyhne E.K."/>
            <person name="Kogle M.E."/>
            <person name="Wiebenga A."/>
            <person name="Kun R.S."/>
            <person name="Lubbers R.J."/>
            <person name="Makela M.R."/>
            <person name="Barry K."/>
            <person name="Chovatia M."/>
            <person name="Clum A."/>
            <person name="Daum C."/>
            <person name="Haridas S."/>
            <person name="He G."/>
            <person name="LaButti K."/>
            <person name="Lipzen A."/>
            <person name="Mondo S."/>
            <person name="Pangilinan J."/>
            <person name="Riley R."/>
            <person name="Salamov A."/>
            <person name="Simmons B.A."/>
            <person name="Magnuson J.K."/>
            <person name="Henrissat B."/>
            <person name="Mortensen U.H."/>
            <person name="Larsen T.O."/>
            <person name="De vries R.P."/>
            <person name="Grigoriev I.V."/>
            <person name="Machida M."/>
            <person name="Baker S.E."/>
            <person name="Andersen M.R."/>
        </authorList>
    </citation>
    <scope>NUCLEOTIDE SEQUENCE [LARGE SCALE GENOMIC DNA]</scope>
    <source>
        <strain evidence="2 3">CBS 126849</strain>
    </source>
</reference>
<dbReference type="Proteomes" id="UP000326799">
    <property type="component" value="Unassembled WGS sequence"/>
</dbReference>
<sequence length="100" mass="10858">MMYPTQIRLPSKALPGPSTTGMPWSRVLRSPSDPSPQLFDNPPAMHRVFASCLSVLAALQDSPPDWPDPAGQGHYTPVDFGAVHYSHDNRLGPGSYTPIC</sequence>
<evidence type="ECO:0000256" key="1">
    <source>
        <dbReference type="SAM" id="MobiDB-lite"/>
    </source>
</evidence>
<keyword evidence="3" id="KW-1185">Reference proteome</keyword>
<dbReference type="AlphaFoldDB" id="A0A5N6E728"/>
<protein>
    <submittedName>
        <fullName evidence="2">Uncharacterized protein</fullName>
    </submittedName>
</protein>
<proteinExistence type="predicted"/>
<dbReference type="EMBL" id="ML734098">
    <property type="protein sequence ID" value="KAB8212654.1"/>
    <property type="molecule type" value="Genomic_DNA"/>
</dbReference>
<evidence type="ECO:0000313" key="3">
    <source>
        <dbReference type="Proteomes" id="UP000326799"/>
    </source>
</evidence>
<evidence type="ECO:0000313" key="2">
    <source>
        <dbReference type="EMBL" id="KAB8212654.1"/>
    </source>
</evidence>
<organism evidence="2 3">
    <name type="scientific">Aspergillus novoparasiticus</name>
    <dbReference type="NCBI Taxonomy" id="986946"/>
    <lineage>
        <taxon>Eukaryota</taxon>
        <taxon>Fungi</taxon>
        <taxon>Dikarya</taxon>
        <taxon>Ascomycota</taxon>
        <taxon>Pezizomycotina</taxon>
        <taxon>Eurotiomycetes</taxon>
        <taxon>Eurotiomycetidae</taxon>
        <taxon>Eurotiales</taxon>
        <taxon>Aspergillaceae</taxon>
        <taxon>Aspergillus</taxon>
        <taxon>Aspergillus subgen. Circumdati</taxon>
    </lineage>
</organism>
<gene>
    <name evidence="2" type="ORF">BDV33DRAFT_186363</name>
</gene>
<accession>A0A5N6E728</accession>